<reference evidence="2" key="1">
    <citation type="submission" date="2022-08" db="UniProtKB">
        <authorList>
            <consortium name="EnsemblMetazoa"/>
        </authorList>
    </citation>
    <scope>IDENTIFICATION</scope>
</reference>
<feature type="transmembrane region" description="Helical" evidence="1">
    <location>
        <begin position="58"/>
        <end position="86"/>
    </location>
</feature>
<sequence>MAARSAPVACAGTLLINTTTTSSSTSAALYRTMAANANRAQMFGFWFSYTGVRKVVCSVRSVVVIVVVVAAVVLLVVVVDVLACSWSCSCRARKRFTSALPTPYREGCASVRNTSSTSSTCSSAGWEGLRVRRYFR</sequence>
<dbReference type="EnsemblMetazoa" id="ACOM022706-RA">
    <property type="protein sequence ID" value="ACOM022706-PA.1"/>
    <property type="gene ID" value="ACOM022706"/>
</dbReference>
<proteinExistence type="predicted"/>
<accession>A0A8W7NZI1</accession>
<keyword evidence="1" id="KW-1133">Transmembrane helix</keyword>
<dbReference type="Proteomes" id="UP000075882">
    <property type="component" value="Unassembled WGS sequence"/>
</dbReference>
<keyword evidence="1" id="KW-0472">Membrane</keyword>
<protein>
    <submittedName>
        <fullName evidence="2">Uncharacterized protein</fullName>
    </submittedName>
</protein>
<organism evidence="2">
    <name type="scientific">Anopheles coluzzii</name>
    <name type="common">African malaria mosquito</name>
    <dbReference type="NCBI Taxonomy" id="1518534"/>
    <lineage>
        <taxon>Eukaryota</taxon>
        <taxon>Metazoa</taxon>
        <taxon>Ecdysozoa</taxon>
        <taxon>Arthropoda</taxon>
        <taxon>Hexapoda</taxon>
        <taxon>Insecta</taxon>
        <taxon>Pterygota</taxon>
        <taxon>Neoptera</taxon>
        <taxon>Endopterygota</taxon>
        <taxon>Diptera</taxon>
        <taxon>Nematocera</taxon>
        <taxon>Culicoidea</taxon>
        <taxon>Culicidae</taxon>
        <taxon>Anophelinae</taxon>
        <taxon>Anopheles</taxon>
    </lineage>
</organism>
<evidence type="ECO:0000256" key="1">
    <source>
        <dbReference type="SAM" id="Phobius"/>
    </source>
</evidence>
<dbReference type="AlphaFoldDB" id="A0A8W7NZI1"/>
<evidence type="ECO:0000313" key="2">
    <source>
        <dbReference type="EnsemblMetazoa" id="ACOM022706-PA.1"/>
    </source>
</evidence>
<keyword evidence="1" id="KW-0812">Transmembrane</keyword>
<name>A0A8W7NZI1_ANOCL</name>